<organism evidence="1 2">
    <name type="scientific">Ameiurus melas</name>
    <name type="common">Black bullhead</name>
    <name type="synonym">Silurus melas</name>
    <dbReference type="NCBI Taxonomy" id="219545"/>
    <lineage>
        <taxon>Eukaryota</taxon>
        <taxon>Metazoa</taxon>
        <taxon>Chordata</taxon>
        <taxon>Craniata</taxon>
        <taxon>Vertebrata</taxon>
        <taxon>Euteleostomi</taxon>
        <taxon>Actinopterygii</taxon>
        <taxon>Neopterygii</taxon>
        <taxon>Teleostei</taxon>
        <taxon>Ostariophysi</taxon>
        <taxon>Siluriformes</taxon>
        <taxon>Ictaluridae</taxon>
        <taxon>Ameiurus</taxon>
    </lineage>
</organism>
<keyword evidence="2" id="KW-1185">Reference proteome</keyword>
<evidence type="ECO:0000313" key="2">
    <source>
        <dbReference type="Proteomes" id="UP000593565"/>
    </source>
</evidence>
<proteinExistence type="predicted"/>
<dbReference type="Proteomes" id="UP000593565">
    <property type="component" value="Unassembled WGS sequence"/>
</dbReference>
<comment type="caution">
    <text evidence="1">The sequence shown here is derived from an EMBL/GenBank/DDBJ whole genome shotgun (WGS) entry which is preliminary data.</text>
</comment>
<name>A0A7J6A2P8_AMEME</name>
<protein>
    <submittedName>
        <fullName evidence="1">Uncharacterized protein</fullName>
    </submittedName>
</protein>
<dbReference type="EMBL" id="JAAGNN010000019">
    <property type="protein sequence ID" value="KAF4076461.1"/>
    <property type="molecule type" value="Genomic_DNA"/>
</dbReference>
<gene>
    <name evidence="1" type="ORF">AMELA_G00215290</name>
</gene>
<dbReference type="AlphaFoldDB" id="A0A7J6A2P8"/>
<evidence type="ECO:0000313" key="1">
    <source>
        <dbReference type="EMBL" id="KAF4076461.1"/>
    </source>
</evidence>
<accession>A0A7J6A2P8</accession>
<sequence length="122" mass="13109">MGEEFAPPVSSSTSLFEICASNGGRAPEICAHSLSPSPSLSSAPVIGPPSERFHAVGKRVRERVRPGHLFEVSYLYRGEEKRPGGAQPEAPAHLRFNGLPAFNGGASAAFRQTASWKLRYLC</sequence>
<reference evidence="1 2" key="1">
    <citation type="submission" date="2020-02" db="EMBL/GenBank/DDBJ databases">
        <title>A chromosome-scale genome assembly of the black bullhead catfish (Ameiurus melas).</title>
        <authorList>
            <person name="Wen M."/>
            <person name="Zham M."/>
            <person name="Cabau C."/>
            <person name="Klopp C."/>
            <person name="Donnadieu C."/>
            <person name="Roques C."/>
            <person name="Bouchez O."/>
            <person name="Lampietro C."/>
            <person name="Jouanno E."/>
            <person name="Herpin A."/>
            <person name="Louis A."/>
            <person name="Berthelot C."/>
            <person name="Parey E."/>
            <person name="Roest-Crollius H."/>
            <person name="Braasch I."/>
            <person name="Postlethwait J."/>
            <person name="Robinson-Rechavi M."/>
            <person name="Echchiki A."/>
            <person name="Begum T."/>
            <person name="Montfort J."/>
            <person name="Schartl M."/>
            <person name="Bobe J."/>
            <person name="Guiguen Y."/>
        </authorList>
    </citation>
    <scope>NUCLEOTIDE SEQUENCE [LARGE SCALE GENOMIC DNA]</scope>
    <source>
        <strain evidence="1">M_S1</strain>
        <tissue evidence="1">Blood</tissue>
    </source>
</reference>